<feature type="domain" description="Disease resistance protein winged helix" evidence="9">
    <location>
        <begin position="331"/>
        <end position="397"/>
    </location>
</feature>
<comment type="caution">
    <text evidence="10">The sequence shown here is derived from an EMBL/GenBank/DDBJ whole genome shotgun (WGS) entry which is preliminary data.</text>
</comment>
<feature type="coiled-coil region" evidence="6">
    <location>
        <begin position="39"/>
        <end position="102"/>
    </location>
</feature>
<keyword evidence="5" id="KW-0067">ATP-binding</keyword>
<dbReference type="Pfam" id="PF23559">
    <property type="entry name" value="WHD_DRP"/>
    <property type="match status" value="1"/>
</dbReference>
<proteinExistence type="inferred from homology"/>
<reference evidence="10" key="1">
    <citation type="submission" date="2023-07" db="EMBL/GenBank/DDBJ databases">
        <title>draft genome sequence of fig (Ficus carica).</title>
        <authorList>
            <person name="Takahashi T."/>
            <person name="Nishimura K."/>
        </authorList>
    </citation>
    <scope>NUCLEOTIDE SEQUENCE</scope>
</reference>
<feature type="domain" description="NB-ARC" evidence="7">
    <location>
        <begin position="143"/>
        <end position="247"/>
    </location>
</feature>
<dbReference type="Gene3D" id="3.80.10.10">
    <property type="entry name" value="Ribonuclease Inhibitor"/>
    <property type="match status" value="2"/>
</dbReference>
<keyword evidence="6" id="KW-0175">Coiled coil</keyword>
<keyword evidence="2" id="KW-0677">Repeat</keyword>
<protein>
    <recommendedName>
        <fullName evidence="12">NB-ARC domain-containing protein</fullName>
    </recommendedName>
</protein>
<dbReference type="GO" id="GO:0005524">
    <property type="term" value="F:ATP binding"/>
    <property type="evidence" value="ECO:0007669"/>
    <property type="project" value="UniProtKB-KW"/>
</dbReference>
<evidence type="ECO:0000256" key="5">
    <source>
        <dbReference type="ARBA" id="ARBA00022840"/>
    </source>
</evidence>
<evidence type="ECO:0000256" key="1">
    <source>
        <dbReference type="ARBA" id="ARBA00008894"/>
    </source>
</evidence>
<gene>
    <name evidence="10" type="ORF">TIFTF001_044319</name>
</gene>
<sequence length="824" mass="94972">MCTSRNLMTTTYVMDSIVVAIVGLLKCTAPSIAERWKHHRGLKENMNMLNQRREELNSRKRDIELEKETELVPGKTTLKNKVQLWLERVRQVNNDVNSIEENFKAIKYFSRAGLGRRVVEKIREVKELHENGEFSNGLATIVIKLQDAIASKLNLDISQYNDEETRAAKLFAELIRNKKYVLVLDDILEDYRLEDVGVPETTLQNRCKLVLTTRSLDVCHRISCKPVQMEHLSEEEAFNLFLNIVGRDVSSIPDLKVIIELVVKECACLPLAIVTIAGSMIGIIDPYEWKTTLRDLQSSTKGPDEIFDKLKFSYDRLKDETLKACLQYCALFPEDYEIDRVMFIEYLTAEGIITEKTRRSEVERGQSMLNKLVRACLLEETRYQGCIKMHDLIRDMVLQIVRVNPRYLVEAGMRLKSVPDEEDWKIDLARVSLLDNNISDIPSSFESPKCPTLSTLLLKENPNLRCISDNFFFHMERLTVLDLSYTGIKNLPESVSELVNLIALLLRGCKKLHRVPSLAKLRGLRKLDFYDTRINQVPQGMEMLVRLRYLNFSRTPLELLPEEILCSLTNLQYLLVVGEQGPRISGEELANLKRLETFHGQLYDINNFNAFVRYLEEGVPINYVLLLGFFPTTLDHLPNIDIEHNKAVHLQNCKLRQSLAEFPKDVEEIYIRKCEVNGKVEFNNATNLRILDLQGVIRRERGVASLLPPGTFSSFKDLRICNCDKVKKLFTLTNVWLPNLEEVIVSHCEQLVDIMSMTSDDEKEDQIEEARDQHRAINVINLSKLRKLHLSWLPELQSIPVIADSLQSLDIFQCPKLKRIPLLD</sequence>
<keyword evidence="11" id="KW-1185">Reference proteome</keyword>
<dbReference type="Gene3D" id="3.40.50.300">
    <property type="entry name" value="P-loop containing nucleotide triphosphate hydrolases"/>
    <property type="match status" value="1"/>
</dbReference>
<dbReference type="InterPro" id="IPR032675">
    <property type="entry name" value="LRR_dom_sf"/>
</dbReference>
<evidence type="ECO:0000313" key="10">
    <source>
        <dbReference type="EMBL" id="GMN29131.1"/>
    </source>
</evidence>
<accession>A0AA87ZM45</accession>
<organism evidence="10 11">
    <name type="scientific">Ficus carica</name>
    <name type="common">Common fig</name>
    <dbReference type="NCBI Taxonomy" id="3494"/>
    <lineage>
        <taxon>Eukaryota</taxon>
        <taxon>Viridiplantae</taxon>
        <taxon>Streptophyta</taxon>
        <taxon>Embryophyta</taxon>
        <taxon>Tracheophyta</taxon>
        <taxon>Spermatophyta</taxon>
        <taxon>Magnoliopsida</taxon>
        <taxon>eudicotyledons</taxon>
        <taxon>Gunneridae</taxon>
        <taxon>Pentapetalae</taxon>
        <taxon>rosids</taxon>
        <taxon>fabids</taxon>
        <taxon>Rosales</taxon>
        <taxon>Moraceae</taxon>
        <taxon>Ficeae</taxon>
        <taxon>Ficus</taxon>
    </lineage>
</organism>
<evidence type="ECO:0008006" key="12">
    <source>
        <dbReference type="Google" id="ProtNLM"/>
    </source>
</evidence>
<comment type="similarity">
    <text evidence="1">Belongs to the disease resistance NB-LRR family.</text>
</comment>
<dbReference type="Gene3D" id="1.10.8.430">
    <property type="entry name" value="Helical domain of apoptotic protease-activating factors"/>
    <property type="match status" value="1"/>
</dbReference>
<dbReference type="GO" id="GO:0006952">
    <property type="term" value="P:defense response"/>
    <property type="evidence" value="ECO:0007669"/>
    <property type="project" value="UniProtKB-KW"/>
</dbReference>
<evidence type="ECO:0000259" key="8">
    <source>
        <dbReference type="Pfam" id="PF23247"/>
    </source>
</evidence>
<dbReference type="AlphaFoldDB" id="A0AA87ZM45"/>
<dbReference type="PANTHER" id="PTHR33463">
    <property type="entry name" value="NB-ARC DOMAIN-CONTAINING PROTEIN-RELATED"/>
    <property type="match status" value="1"/>
</dbReference>
<evidence type="ECO:0000259" key="9">
    <source>
        <dbReference type="Pfam" id="PF23559"/>
    </source>
</evidence>
<name>A0AA87ZM45_FICCA</name>
<dbReference type="FunFam" id="1.10.10.10:FF:000322">
    <property type="entry name" value="Probable disease resistance protein At1g63360"/>
    <property type="match status" value="1"/>
</dbReference>
<dbReference type="InterPro" id="IPR042197">
    <property type="entry name" value="Apaf_helical"/>
</dbReference>
<feature type="domain" description="Disease resistance protein At4g27190-like leucine-rich repeats" evidence="8">
    <location>
        <begin position="710"/>
        <end position="820"/>
    </location>
</feature>
<dbReference type="InterPro" id="IPR058922">
    <property type="entry name" value="WHD_DRP"/>
</dbReference>
<evidence type="ECO:0000259" key="7">
    <source>
        <dbReference type="Pfam" id="PF00931"/>
    </source>
</evidence>
<dbReference type="SUPFAM" id="SSF52540">
    <property type="entry name" value="P-loop containing nucleoside triphosphate hydrolases"/>
    <property type="match status" value="1"/>
</dbReference>
<dbReference type="Pfam" id="PF23247">
    <property type="entry name" value="LRR_RPS2"/>
    <property type="match status" value="1"/>
</dbReference>
<dbReference type="PRINTS" id="PR00364">
    <property type="entry name" value="DISEASERSIST"/>
</dbReference>
<evidence type="ECO:0000256" key="2">
    <source>
        <dbReference type="ARBA" id="ARBA00022737"/>
    </source>
</evidence>
<evidence type="ECO:0000256" key="6">
    <source>
        <dbReference type="SAM" id="Coils"/>
    </source>
</evidence>
<dbReference type="EMBL" id="BTGU01003251">
    <property type="protein sequence ID" value="GMN29131.1"/>
    <property type="molecule type" value="Genomic_DNA"/>
</dbReference>
<dbReference type="PANTHER" id="PTHR33463:SF187">
    <property type="entry name" value="AND NB-ARC DOMAIN DISEASE RESISTANCE PROTEIN, PUTATIVE-RELATED"/>
    <property type="match status" value="1"/>
</dbReference>
<dbReference type="SUPFAM" id="SSF52058">
    <property type="entry name" value="L domain-like"/>
    <property type="match status" value="1"/>
</dbReference>
<evidence type="ECO:0000313" key="11">
    <source>
        <dbReference type="Proteomes" id="UP001187192"/>
    </source>
</evidence>
<keyword evidence="4" id="KW-0611">Plant defense</keyword>
<dbReference type="Proteomes" id="UP001187192">
    <property type="component" value="Unassembled WGS sequence"/>
</dbReference>
<dbReference type="InterPro" id="IPR002182">
    <property type="entry name" value="NB-ARC"/>
</dbReference>
<keyword evidence="3" id="KW-0547">Nucleotide-binding</keyword>
<dbReference type="InterPro" id="IPR057135">
    <property type="entry name" value="At4g27190-like_LRR"/>
</dbReference>
<dbReference type="InterPro" id="IPR027417">
    <property type="entry name" value="P-loop_NTPase"/>
</dbReference>
<dbReference type="GO" id="GO:0043531">
    <property type="term" value="F:ADP binding"/>
    <property type="evidence" value="ECO:0007669"/>
    <property type="project" value="InterPro"/>
</dbReference>
<evidence type="ECO:0000256" key="3">
    <source>
        <dbReference type="ARBA" id="ARBA00022741"/>
    </source>
</evidence>
<evidence type="ECO:0000256" key="4">
    <source>
        <dbReference type="ARBA" id="ARBA00022821"/>
    </source>
</evidence>
<dbReference type="Pfam" id="PF00931">
    <property type="entry name" value="NB-ARC"/>
    <property type="match status" value="1"/>
</dbReference>
<dbReference type="InterPro" id="IPR050905">
    <property type="entry name" value="Plant_NBS-LRR"/>
</dbReference>